<keyword evidence="3" id="KW-0645">Protease</keyword>
<dbReference type="InterPro" id="IPR009003">
    <property type="entry name" value="Peptidase_S1_PA"/>
</dbReference>
<accession>A0ABY4PPI6</accession>
<dbReference type="GO" id="GO:0006508">
    <property type="term" value="P:proteolysis"/>
    <property type="evidence" value="ECO:0007669"/>
    <property type="project" value="UniProtKB-KW"/>
</dbReference>
<dbReference type="InterPro" id="IPR045453">
    <property type="entry name" value="VMAP-M8"/>
</dbReference>
<name>A0ABY4PPI6_9ACTN</name>
<dbReference type="Pfam" id="PF13365">
    <property type="entry name" value="Trypsin_2"/>
    <property type="match status" value="1"/>
</dbReference>
<dbReference type="InterPro" id="IPR045450">
    <property type="entry name" value="VMAP_C"/>
</dbReference>
<evidence type="ECO:0000313" key="3">
    <source>
        <dbReference type="EMBL" id="UQT55189.1"/>
    </source>
</evidence>
<proteinExistence type="predicted"/>
<organism evidence="3 4">
    <name type="scientific">Streptomyces durmitorensis</name>
    <dbReference type="NCBI Taxonomy" id="319947"/>
    <lineage>
        <taxon>Bacteria</taxon>
        <taxon>Bacillati</taxon>
        <taxon>Actinomycetota</taxon>
        <taxon>Actinomycetes</taxon>
        <taxon>Kitasatosporales</taxon>
        <taxon>Streptomycetaceae</taxon>
        <taxon>Streptomyces</taxon>
    </lineage>
</organism>
<dbReference type="EMBL" id="CP097289">
    <property type="protein sequence ID" value="UQT55189.1"/>
    <property type="molecule type" value="Genomic_DNA"/>
</dbReference>
<evidence type="ECO:0000259" key="2">
    <source>
        <dbReference type="Pfam" id="PF20028"/>
    </source>
</evidence>
<keyword evidence="4" id="KW-1185">Reference proteome</keyword>
<evidence type="ECO:0000259" key="1">
    <source>
        <dbReference type="Pfam" id="PF19969"/>
    </source>
</evidence>
<feature type="domain" description="vWA-MoxR associated protein C-terminal" evidence="2">
    <location>
        <begin position="336"/>
        <end position="555"/>
    </location>
</feature>
<dbReference type="Pfam" id="PF19969">
    <property type="entry name" value="VMAP-M8"/>
    <property type="match status" value="1"/>
</dbReference>
<dbReference type="RefSeq" id="WP_249586679.1">
    <property type="nucleotide sequence ID" value="NZ_BAAAQL010000008.1"/>
</dbReference>
<keyword evidence="3" id="KW-0378">Hydrolase</keyword>
<dbReference type="Gene3D" id="2.40.10.120">
    <property type="match status" value="1"/>
</dbReference>
<dbReference type="SUPFAM" id="SSF50494">
    <property type="entry name" value="Trypsin-like serine proteases"/>
    <property type="match status" value="1"/>
</dbReference>
<dbReference type="Pfam" id="PF20028">
    <property type="entry name" value="VMAP-C"/>
    <property type="match status" value="1"/>
</dbReference>
<gene>
    <name evidence="3" type="ORF">M4V62_08810</name>
</gene>
<dbReference type="GO" id="GO:0008233">
    <property type="term" value="F:peptidase activity"/>
    <property type="evidence" value="ECO:0007669"/>
    <property type="project" value="UniProtKB-KW"/>
</dbReference>
<sequence>MHWRARIGTAEGSPRGAGVLVDSTRLITCAHVVHGLAEVSVTLPGVTGALPATVAWSGDWKRLGDLGDVAVVELQEPLPVPACAFAPFDTLLPRMGKAAHELRALGFPRGHEEDGIHVTLRTSADRLLRQEWLEIDVEQAHLARLDEGFSGSAVYDPATGMVVGMVTDAVLDGDHEGYLGRMLPLDTIRRYWEGLDDLLPLDWLPDEPRRELRELLEGVRPGVAPELIVQRAFPTFRRPLPAFTSLWSAVRYVGEDMAGGDRLLRLLTELMTHVPGADRHRIDAWMRRRLPQYAARAAHAPPAAPAPVGSVMVRLEPLTRGASLEMSVSTVIDGVQVARAGPVRVRRDQVRAKVEGCLAEQVARVHDFDWMLEFVVPEGLMSEPFEEWDIREPGAPRPRPMRTVPVVVRHMDRLKPLTVSRLTRNRWQTVRARGETRPEPVECALPYGYEEFRDWLDADDEVCALAYAATPVPDWLSAALDTGVPIMLWRRHECGGGHATCAPEKFLAQLAEAVGALDPDRLPFEVMKLRKEARSPNKGGADHCGHRLTLFWDDPERRPDPPLAMGSA</sequence>
<evidence type="ECO:0000313" key="4">
    <source>
        <dbReference type="Proteomes" id="UP000829992"/>
    </source>
</evidence>
<feature type="domain" description="vWA-MoxR associated protein middle region 8" evidence="1">
    <location>
        <begin position="196"/>
        <end position="291"/>
    </location>
</feature>
<protein>
    <submittedName>
        <fullName evidence="3">Serine protease</fullName>
    </submittedName>
</protein>
<dbReference type="Proteomes" id="UP000829992">
    <property type="component" value="Chromosome"/>
</dbReference>
<reference evidence="3 4" key="1">
    <citation type="submission" date="2022-05" db="EMBL/GenBank/DDBJ databases">
        <authorList>
            <person name="Zhou X."/>
            <person name="Li K."/>
            <person name="Man Y."/>
        </authorList>
    </citation>
    <scope>NUCLEOTIDE SEQUENCE [LARGE SCALE GENOMIC DNA]</scope>
    <source>
        <strain evidence="3 4">MS405</strain>
    </source>
</reference>